<sequence>MMTALLLPVLFLAGSVAVNVTSAVKESSKMQAALDAAAITAVKSFAEGESESDARASANALFFANFGRRSNLEAEKLSDPDEGATIQVEFSEIGLEPAATASYTADYDPLFWGLRPYQISRESVAVRALDKEACMLALHPTASRAVDVSGSAIVDTSNCTITSNSVDAQSIYVGGAATLKAECLYASGKVSTTLASVNLACGKAREGVPPTPDPFKRKAMPTVGSLVSLAGCGQNFVGNGGGNGDCNGTGKTPNKVPDGYSVTLKPGTYRDLEVKGKVRLEPGNYIIDGGVLKFTAQSIISGDGVTFFLLNGAQIDIHGGANFHVTAATSGPWAGFVIVAARNNTQTAVINGNSASSLTGIIYMPASKEIKYAGSGTTCGECVRIVAQEITMIGNSTFKIDCKTELADNTINNPGAIRLVR</sequence>
<accession>A0ABW3YZN4</accession>
<feature type="chain" id="PRO_5046204351" evidence="1">
    <location>
        <begin position="23"/>
        <end position="421"/>
    </location>
</feature>
<evidence type="ECO:0000313" key="4">
    <source>
        <dbReference type="Proteomes" id="UP001597173"/>
    </source>
</evidence>
<name>A0ABW3YZN4_MYCRA</name>
<gene>
    <name evidence="3" type="ORF">ACFQ33_15925</name>
</gene>
<evidence type="ECO:0000313" key="3">
    <source>
        <dbReference type="EMBL" id="MFD1329377.1"/>
    </source>
</evidence>
<feature type="signal peptide" evidence="1">
    <location>
        <begin position="1"/>
        <end position="22"/>
    </location>
</feature>
<organism evidence="3 4">
    <name type="scientific">Mycoplana ramosa</name>
    <name type="common">Mycoplana bullata</name>
    <dbReference type="NCBI Taxonomy" id="40837"/>
    <lineage>
        <taxon>Bacteria</taxon>
        <taxon>Pseudomonadati</taxon>
        <taxon>Pseudomonadota</taxon>
        <taxon>Alphaproteobacteria</taxon>
        <taxon>Hyphomicrobiales</taxon>
        <taxon>Rhizobiaceae</taxon>
        <taxon>Mycoplana</taxon>
    </lineage>
</organism>
<feature type="domain" description="Putative Flp pilus-assembly TadG-like N-terminal" evidence="2">
    <location>
        <begin position="1"/>
        <end position="42"/>
    </location>
</feature>
<reference evidence="4" key="1">
    <citation type="journal article" date="2019" name="Int. J. Syst. Evol. Microbiol.">
        <title>The Global Catalogue of Microorganisms (GCM) 10K type strain sequencing project: providing services to taxonomists for standard genome sequencing and annotation.</title>
        <authorList>
            <consortium name="The Broad Institute Genomics Platform"/>
            <consortium name="The Broad Institute Genome Sequencing Center for Infectious Disease"/>
            <person name="Wu L."/>
            <person name="Ma J."/>
        </authorList>
    </citation>
    <scope>NUCLEOTIDE SEQUENCE [LARGE SCALE GENOMIC DNA]</scope>
    <source>
        <strain evidence="4">CCUG 55609</strain>
    </source>
</reference>
<dbReference type="InterPro" id="IPR028087">
    <property type="entry name" value="Tad_N"/>
</dbReference>
<proteinExistence type="predicted"/>
<dbReference type="Proteomes" id="UP001597173">
    <property type="component" value="Unassembled WGS sequence"/>
</dbReference>
<dbReference type="EMBL" id="JBHTNF010000011">
    <property type="protein sequence ID" value="MFD1329377.1"/>
    <property type="molecule type" value="Genomic_DNA"/>
</dbReference>
<evidence type="ECO:0000259" key="2">
    <source>
        <dbReference type="Pfam" id="PF13400"/>
    </source>
</evidence>
<keyword evidence="4" id="KW-1185">Reference proteome</keyword>
<dbReference type="Pfam" id="PF13400">
    <property type="entry name" value="Tad"/>
    <property type="match status" value="1"/>
</dbReference>
<keyword evidence="1" id="KW-0732">Signal</keyword>
<dbReference type="RefSeq" id="WP_374840357.1">
    <property type="nucleotide sequence ID" value="NZ_JBHEEW010000015.1"/>
</dbReference>
<evidence type="ECO:0000256" key="1">
    <source>
        <dbReference type="SAM" id="SignalP"/>
    </source>
</evidence>
<protein>
    <submittedName>
        <fullName evidence="3">Pilus assembly protein TadG-related protein</fullName>
    </submittedName>
</protein>
<comment type="caution">
    <text evidence="3">The sequence shown here is derived from an EMBL/GenBank/DDBJ whole genome shotgun (WGS) entry which is preliminary data.</text>
</comment>